<dbReference type="Pfam" id="PF00825">
    <property type="entry name" value="Ribonuclease_P"/>
    <property type="match status" value="1"/>
</dbReference>
<gene>
    <name evidence="6" type="primary">rnpA</name>
    <name evidence="8" type="ORF">SCABRO_03444</name>
</gene>
<comment type="caution">
    <text evidence="8">The sequence shown here is derived from an EMBL/GenBank/DDBJ whole genome shotgun (WGS) entry which is preliminary data.</text>
</comment>
<dbReference type="HAMAP" id="MF_00227">
    <property type="entry name" value="RNase_P"/>
    <property type="match status" value="1"/>
</dbReference>
<dbReference type="GO" id="GO:0042781">
    <property type="term" value="F:3'-tRNA processing endoribonuclease activity"/>
    <property type="evidence" value="ECO:0007669"/>
    <property type="project" value="TreeGrafter"/>
</dbReference>
<evidence type="ECO:0000256" key="7">
    <source>
        <dbReference type="NCBIfam" id="TIGR00188"/>
    </source>
</evidence>
<evidence type="ECO:0000256" key="3">
    <source>
        <dbReference type="ARBA" id="ARBA00022759"/>
    </source>
</evidence>
<reference evidence="8 9" key="1">
    <citation type="submission" date="2014-10" db="EMBL/GenBank/DDBJ databases">
        <title>Draft genome of anammox bacterium scalindua brodae, obtained using differential coverage binning of sequence data from two enrichment reactors.</title>
        <authorList>
            <person name="Speth D.R."/>
            <person name="Russ L."/>
            <person name="Kartal B."/>
            <person name="Op den Camp H.J."/>
            <person name="Dutilh B.E."/>
            <person name="Jetten M.S."/>
        </authorList>
    </citation>
    <scope>NUCLEOTIDE SEQUENCE [LARGE SCALE GENOMIC DNA]</scope>
    <source>
        <strain evidence="8">RU1</strain>
    </source>
</reference>
<dbReference type="GO" id="GO:0000049">
    <property type="term" value="F:tRNA binding"/>
    <property type="evidence" value="ECO:0007669"/>
    <property type="project" value="UniProtKB-UniRule"/>
</dbReference>
<dbReference type="PANTHER" id="PTHR33992:SF1">
    <property type="entry name" value="RIBONUCLEASE P PROTEIN COMPONENT"/>
    <property type="match status" value="1"/>
</dbReference>
<dbReference type="Proteomes" id="UP000030652">
    <property type="component" value="Unassembled WGS sequence"/>
</dbReference>
<keyword evidence="2 6" id="KW-0540">Nuclease</keyword>
<dbReference type="PANTHER" id="PTHR33992">
    <property type="entry name" value="RIBONUCLEASE P PROTEIN COMPONENT"/>
    <property type="match status" value="1"/>
</dbReference>
<dbReference type="eggNOG" id="COG0594">
    <property type="taxonomic scope" value="Bacteria"/>
</dbReference>
<dbReference type="InterPro" id="IPR020568">
    <property type="entry name" value="Ribosomal_Su5_D2-typ_SF"/>
</dbReference>
<evidence type="ECO:0000256" key="4">
    <source>
        <dbReference type="ARBA" id="ARBA00022801"/>
    </source>
</evidence>
<dbReference type="Gene3D" id="3.30.230.10">
    <property type="match status" value="1"/>
</dbReference>
<dbReference type="GO" id="GO:0004526">
    <property type="term" value="F:ribonuclease P activity"/>
    <property type="evidence" value="ECO:0007669"/>
    <property type="project" value="UniProtKB-UniRule"/>
</dbReference>
<evidence type="ECO:0000256" key="2">
    <source>
        <dbReference type="ARBA" id="ARBA00022722"/>
    </source>
</evidence>
<comment type="function">
    <text evidence="6">RNaseP catalyzes the removal of the 5'-leader sequence from pre-tRNA to produce the mature 5'-terminus. It can also cleave other RNA substrates such as 4.5S RNA. The protein component plays an auxiliary but essential role in vivo by binding to the 5'-leader sequence and broadening the substrate specificity of the ribozyme.</text>
</comment>
<name>A0A0B0EI76_9BACT</name>
<proteinExistence type="inferred from homology"/>
<keyword evidence="5 6" id="KW-0694">RNA-binding</keyword>
<dbReference type="InterPro" id="IPR000100">
    <property type="entry name" value="RNase_P"/>
</dbReference>
<evidence type="ECO:0000256" key="5">
    <source>
        <dbReference type="ARBA" id="ARBA00022884"/>
    </source>
</evidence>
<dbReference type="SUPFAM" id="SSF54211">
    <property type="entry name" value="Ribosomal protein S5 domain 2-like"/>
    <property type="match status" value="1"/>
</dbReference>
<sequence>MDQSFSKKERLRKRKEFQLVFDKGERFGNNQLKIYALPNGDSVSRLGLVVGRKFGNSPRRNRFKRILREAYRLNKSLLHYGADIVVIPRPGLTELTLKAIEEKFKIILIQINDKLKK</sequence>
<evidence type="ECO:0000256" key="6">
    <source>
        <dbReference type="HAMAP-Rule" id="MF_00227"/>
    </source>
</evidence>
<evidence type="ECO:0000313" key="9">
    <source>
        <dbReference type="Proteomes" id="UP000030652"/>
    </source>
</evidence>
<protein>
    <recommendedName>
        <fullName evidence="6 7">Ribonuclease P protein component</fullName>
        <shortName evidence="6">RNase P protein</shortName>
        <shortName evidence="6">RNaseP protein</shortName>
        <ecNumber evidence="6 7">3.1.26.5</ecNumber>
    </recommendedName>
    <alternativeName>
        <fullName evidence="6">Protein C5</fullName>
    </alternativeName>
</protein>
<organism evidence="8 9">
    <name type="scientific">Candidatus Scalindua brodae</name>
    <dbReference type="NCBI Taxonomy" id="237368"/>
    <lineage>
        <taxon>Bacteria</taxon>
        <taxon>Pseudomonadati</taxon>
        <taxon>Planctomycetota</taxon>
        <taxon>Candidatus Brocadiia</taxon>
        <taxon>Candidatus Brocadiales</taxon>
        <taxon>Candidatus Scalinduaceae</taxon>
        <taxon>Candidatus Scalindua</taxon>
    </lineage>
</organism>
<keyword evidence="1 6" id="KW-0819">tRNA processing</keyword>
<dbReference type="EC" id="3.1.26.5" evidence="6 7"/>
<accession>A0A0B0EI76</accession>
<keyword evidence="4 6" id="KW-0378">Hydrolase</keyword>
<comment type="similarity">
    <text evidence="6">Belongs to the RnpA family.</text>
</comment>
<dbReference type="EMBL" id="JRYO01000236">
    <property type="protein sequence ID" value="KHE90813.1"/>
    <property type="molecule type" value="Genomic_DNA"/>
</dbReference>
<dbReference type="PATRIC" id="fig|237368.3.peg.3713"/>
<comment type="catalytic activity">
    <reaction evidence="6">
        <text>Endonucleolytic cleavage of RNA, removing 5'-extranucleotides from tRNA precursor.</text>
        <dbReference type="EC" id="3.1.26.5"/>
    </reaction>
</comment>
<dbReference type="GO" id="GO:0001682">
    <property type="term" value="P:tRNA 5'-leader removal"/>
    <property type="evidence" value="ECO:0007669"/>
    <property type="project" value="UniProtKB-UniRule"/>
</dbReference>
<keyword evidence="3 6" id="KW-0255">Endonuclease</keyword>
<comment type="subunit">
    <text evidence="6">Consists of a catalytic RNA component (M1 or rnpB) and a protein subunit.</text>
</comment>
<evidence type="ECO:0000313" key="8">
    <source>
        <dbReference type="EMBL" id="KHE90813.1"/>
    </source>
</evidence>
<dbReference type="AlphaFoldDB" id="A0A0B0EI76"/>
<evidence type="ECO:0000256" key="1">
    <source>
        <dbReference type="ARBA" id="ARBA00022694"/>
    </source>
</evidence>
<dbReference type="InterPro" id="IPR014721">
    <property type="entry name" value="Ribsml_uS5_D2-typ_fold_subgr"/>
</dbReference>
<dbReference type="NCBIfam" id="TIGR00188">
    <property type="entry name" value="rnpA"/>
    <property type="match status" value="1"/>
</dbReference>
<dbReference type="GO" id="GO:0030677">
    <property type="term" value="C:ribonuclease P complex"/>
    <property type="evidence" value="ECO:0007669"/>
    <property type="project" value="TreeGrafter"/>
</dbReference>